<dbReference type="GO" id="GO:1990904">
    <property type="term" value="C:ribonucleoprotein complex"/>
    <property type="evidence" value="ECO:0007669"/>
    <property type="project" value="UniProtKB-KW"/>
</dbReference>
<evidence type="ECO:0000256" key="3">
    <source>
        <dbReference type="ARBA" id="ARBA00023274"/>
    </source>
</evidence>
<dbReference type="GO" id="GO:0005840">
    <property type="term" value="C:ribosome"/>
    <property type="evidence" value="ECO:0007669"/>
    <property type="project" value="UniProtKB-KW"/>
</dbReference>
<dbReference type="NCBIfam" id="TIGR00165">
    <property type="entry name" value="S18"/>
    <property type="match status" value="1"/>
</dbReference>
<keyword evidence="3 4" id="KW-0687">Ribonucleoprotein</keyword>
<comment type="similarity">
    <text evidence="1 4">Belongs to the bacterial ribosomal protein bS18 family.</text>
</comment>
<dbReference type="EMBL" id="OP616817">
    <property type="protein sequence ID" value="WDA99991.1"/>
    <property type="molecule type" value="Genomic_DNA"/>
</dbReference>
<dbReference type="AlphaFoldDB" id="A0A9Y1MY16"/>
<geneLocation type="plastid" evidence="5"/>
<dbReference type="PANTHER" id="PTHR13479:SF40">
    <property type="entry name" value="SMALL RIBOSOMAL SUBUNIT PROTEIN BS18M"/>
    <property type="match status" value="1"/>
</dbReference>
<dbReference type="SUPFAM" id="SSF46911">
    <property type="entry name" value="Ribosomal protein S18"/>
    <property type="match status" value="1"/>
</dbReference>
<evidence type="ECO:0000313" key="5">
    <source>
        <dbReference type="EMBL" id="WDA99991.1"/>
    </source>
</evidence>
<dbReference type="PRINTS" id="PR00974">
    <property type="entry name" value="RIBOSOMALS18"/>
</dbReference>
<dbReference type="HAMAP" id="MF_00270">
    <property type="entry name" value="Ribosomal_bS18"/>
    <property type="match status" value="1"/>
</dbReference>
<dbReference type="GO" id="GO:0070181">
    <property type="term" value="F:small ribosomal subunit rRNA binding"/>
    <property type="evidence" value="ECO:0007669"/>
    <property type="project" value="TreeGrafter"/>
</dbReference>
<dbReference type="Pfam" id="PF01084">
    <property type="entry name" value="Ribosomal_S18"/>
    <property type="match status" value="1"/>
</dbReference>
<dbReference type="GO" id="GO:0006412">
    <property type="term" value="P:translation"/>
    <property type="evidence" value="ECO:0007669"/>
    <property type="project" value="InterPro"/>
</dbReference>
<keyword evidence="2 4" id="KW-0689">Ribosomal protein</keyword>
<dbReference type="Gene3D" id="4.10.640.10">
    <property type="entry name" value="Ribosomal protein S18"/>
    <property type="match status" value="1"/>
</dbReference>
<gene>
    <name evidence="5" type="primary">rps18</name>
    <name evidence="5" type="ORF">CspTHAL103_067</name>
</gene>
<evidence type="ECO:0000256" key="1">
    <source>
        <dbReference type="ARBA" id="ARBA00005589"/>
    </source>
</evidence>
<sequence>MKKYNNLESLEYVGYKDIDVLKKYISDQGKILPRRITNLSNKNHRIIVKSIKRARIIGWIAFSQKYND</sequence>
<protein>
    <submittedName>
        <fullName evidence="5">Ribosomal protein S18</fullName>
    </submittedName>
</protein>
<accession>A0A9Y1MY16</accession>
<evidence type="ECO:0000256" key="2">
    <source>
        <dbReference type="ARBA" id="ARBA00022980"/>
    </source>
</evidence>
<dbReference type="InterPro" id="IPR001648">
    <property type="entry name" value="Ribosomal_bS18"/>
</dbReference>
<reference evidence="5" key="1">
    <citation type="journal article" date="2023" name="J. Phycol.">
        <title>Revised classification of the Cyanidiophyceae based on plastid genome data with descriptions of the Cavernulicolales ord. nov. and Galdieriales ord. nov. (Rhodophyta).</title>
        <authorList>
            <person name="Park S.I."/>
            <person name="Cho C.H."/>
            <person name="Ciniglia C."/>
            <person name="Huang T.Y."/>
            <person name="Liu S.L."/>
            <person name="Bustamante D.E."/>
            <person name="Calderon M.S."/>
            <person name="Mansilla A."/>
            <person name="McDermott T."/>
            <person name="Andersen R.A."/>
            <person name="Yoon H.S."/>
        </authorList>
    </citation>
    <scope>NUCLEOTIDE SEQUENCE</scope>
</reference>
<dbReference type="InterPro" id="IPR036870">
    <property type="entry name" value="Ribosomal_bS18_sf"/>
</dbReference>
<dbReference type="GO" id="GO:0003735">
    <property type="term" value="F:structural constituent of ribosome"/>
    <property type="evidence" value="ECO:0007669"/>
    <property type="project" value="InterPro"/>
</dbReference>
<organism evidence="5">
    <name type="scientific">Cyanidium sp. THAL103</name>
    <dbReference type="NCBI Taxonomy" id="3027999"/>
    <lineage>
        <taxon>Eukaryota</taxon>
        <taxon>Rhodophyta</taxon>
        <taxon>Bangiophyceae</taxon>
        <taxon>Cyanidiales</taxon>
        <taxon>Cyanidiaceae</taxon>
        <taxon>Cyanidium</taxon>
    </lineage>
</organism>
<dbReference type="PANTHER" id="PTHR13479">
    <property type="entry name" value="30S RIBOSOMAL PROTEIN S18"/>
    <property type="match status" value="1"/>
</dbReference>
<proteinExistence type="inferred from homology"/>
<keyword evidence="5" id="KW-0934">Plastid</keyword>
<evidence type="ECO:0000256" key="4">
    <source>
        <dbReference type="RuleBase" id="RU003910"/>
    </source>
</evidence>
<name>A0A9Y1MY16_9RHOD</name>